<reference evidence="5 6" key="1">
    <citation type="submission" date="2021-01" db="EMBL/GenBank/DDBJ databases">
        <title>WGS of actinomycetes isolated from Thailand.</title>
        <authorList>
            <person name="Thawai C."/>
        </authorList>
    </citation>
    <scope>NUCLEOTIDE SEQUENCE [LARGE SCALE GENOMIC DNA]</scope>
    <source>
        <strain evidence="5 6">LPG 2</strain>
    </source>
</reference>
<protein>
    <submittedName>
        <fullName evidence="5">TetR/AcrR family transcriptional regulator</fullName>
    </submittedName>
</protein>
<evidence type="ECO:0000313" key="5">
    <source>
        <dbReference type="EMBL" id="MBL1074356.1"/>
    </source>
</evidence>
<gene>
    <name evidence="5" type="ORF">JK358_08090</name>
</gene>
<accession>A0ABS1M1F9</accession>
<feature type="region of interest" description="Disordered" evidence="3">
    <location>
        <begin position="1"/>
        <end position="20"/>
    </location>
</feature>
<dbReference type="EMBL" id="JAERRJ010000002">
    <property type="protein sequence ID" value="MBL1074356.1"/>
    <property type="molecule type" value="Genomic_DNA"/>
</dbReference>
<dbReference type="Gene3D" id="1.10.357.10">
    <property type="entry name" value="Tetracycline Repressor, domain 2"/>
    <property type="match status" value="1"/>
</dbReference>
<name>A0ABS1M1F9_9NOCA</name>
<dbReference type="PROSITE" id="PS50977">
    <property type="entry name" value="HTH_TETR_2"/>
    <property type="match status" value="1"/>
</dbReference>
<feature type="domain" description="HTH tetR-type" evidence="4">
    <location>
        <begin position="19"/>
        <end position="77"/>
    </location>
</feature>
<evidence type="ECO:0000256" key="1">
    <source>
        <dbReference type="ARBA" id="ARBA00023125"/>
    </source>
</evidence>
<feature type="DNA-binding region" description="H-T-H motif" evidence="2">
    <location>
        <begin position="40"/>
        <end position="59"/>
    </location>
</feature>
<evidence type="ECO:0000256" key="2">
    <source>
        <dbReference type="PROSITE-ProRule" id="PRU00335"/>
    </source>
</evidence>
<keyword evidence="1 2" id="KW-0238">DNA-binding</keyword>
<evidence type="ECO:0000313" key="6">
    <source>
        <dbReference type="Proteomes" id="UP000602198"/>
    </source>
</evidence>
<keyword evidence="6" id="KW-1185">Reference proteome</keyword>
<sequence>MSVSRQEKFLTSGRQNQKQRTREALLDAAVNLARDGRSPSIAEVADAARVSPATAYRYFPNTGSLWADVASRQITHSREYPDLLESLSGTAEERMDTVVRTTADMQLADETVWRTLLRAALDQWFDQLEVPEADRVPVRGNTRLEMARIAVSPLADRLSPEQLDRLTHALTMVYGMEAIVTARDTCGLDAETTTETMSWAARALIRAALAEADQL</sequence>
<evidence type="ECO:0000259" key="4">
    <source>
        <dbReference type="PROSITE" id="PS50977"/>
    </source>
</evidence>
<dbReference type="RefSeq" id="WP_201945151.1">
    <property type="nucleotide sequence ID" value="NZ_JAERRJ010000002.1"/>
</dbReference>
<evidence type="ECO:0000256" key="3">
    <source>
        <dbReference type="SAM" id="MobiDB-lite"/>
    </source>
</evidence>
<dbReference type="Proteomes" id="UP000602198">
    <property type="component" value="Unassembled WGS sequence"/>
</dbReference>
<comment type="caution">
    <text evidence="5">The sequence shown here is derived from an EMBL/GenBank/DDBJ whole genome shotgun (WGS) entry which is preliminary data.</text>
</comment>
<organism evidence="5 6">
    <name type="scientific">Nocardia acididurans</name>
    <dbReference type="NCBI Taxonomy" id="2802282"/>
    <lineage>
        <taxon>Bacteria</taxon>
        <taxon>Bacillati</taxon>
        <taxon>Actinomycetota</taxon>
        <taxon>Actinomycetes</taxon>
        <taxon>Mycobacteriales</taxon>
        <taxon>Nocardiaceae</taxon>
        <taxon>Nocardia</taxon>
    </lineage>
</organism>
<dbReference type="SUPFAM" id="SSF46689">
    <property type="entry name" value="Homeodomain-like"/>
    <property type="match status" value="1"/>
</dbReference>
<dbReference type="InterPro" id="IPR009057">
    <property type="entry name" value="Homeodomain-like_sf"/>
</dbReference>
<dbReference type="InterPro" id="IPR001647">
    <property type="entry name" value="HTH_TetR"/>
</dbReference>
<proteinExistence type="predicted"/>